<proteinExistence type="predicted"/>
<evidence type="ECO:0008006" key="5">
    <source>
        <dbReference type="Google" id="ProtNLM"/>
    </source>
</evidence>
<dbReference type="InterPro" id="IPR008906">
    <property type="entry name" value="HATC_C_dom"/>
</dbReference>
<evidence type="ECO:0000259" key="1">
    <source>
        <dbReference type="Pfam" id="PF04937"/>
    </source>
</evidence>
<feature type="domain" description="DUF659" evidence="1">
    <location>
        <begin position="2"/>
        <end position="67"/>
    </location>
</feature>
<dbReference type="Pfam" id="PF05699">
    <property type="entry name" value="Dimer_Tnp_hAT"/>
    <property type="match status" value="1"/>
</dbReference>
<comment type="caution">
    <text evidence="3">The sequence shown here is derived from an EMBL/GenBank/DDBJ whole genome shotgun (WGS) entry which is preliminary data.</text>
</comment>
<feature type="domain" description="HAT C-terminal dimerisation" evidence="2">
    <location>
        <begin position="136"/>
        <end position="203"/>
    </location>
</feature>
<organism evidence="3 4">
    <name type="scientific">Eleusine coracana subsp. coracana</name>
    <dbReference type="NCBI Taxonomy" id="191504"/>
    <lineage>
        <taxon>Eukaryota</taxon>
        <taxon>Viridiplantae</taxon>
        <taxon>Streptophyta</taxon>
        <taxon>Embryophyta</taxon>
        <taxon>Tracheophyta</taxon>
        <taxon>Spermatophyta</taxon>
        <taxon>Magnoliopsida</taxon>
        <taxon>Liliopsida</taxon>
        <taxon>Poales</taxon>
        <taxon>Poaceae</taxon>
        <taxon>PACMAD clade</taxon>
        <taxon>Chloridoideae</taxon>
        <taxon>Cynodonteae</taxon>
        <taxon>Eleusininae</taxon>
        <taxon>Eleusine</taxon>
    </lineage>
</organism>
<keyword evidence="4" id="KW-1185">Reference proteome</keyword>
<evidence type="ECO:0000259" key="2">
    <source>
        <dbReference type="Pfam" id="PF05699"/>
    </source>
</evidence>
<dbReference type="InterPro" id="IPR012337">
    <property type="entry name" value="RNaseH-like_sf"/>
</dbReference>
<dbReference type="PANTHER" id="PTHR32166">
    <property type="entry name" value="OSJNBA0013A04.12 PROTEIN"/>
    <property type="match status" value="1"/>
</dbReference>
<dbReference type="EMBL" id="BQKI01000082">
    <property type="protein sequence ID" value="GJN30743.1"/>
    <property type="molecule type" value="Genomic_DNA"/>
</dbReference>
<dbReference type="Proteomes" id="UP001054889">
    <property type="component" value="Unassembled WGS sequence"/>
</dbReference>
<reference evidence="3" key="1">
    <citation type="journal article" date="2018" name="DNA Res.">
        <title>Multiple hybrid de novo genome assembly of finger millet, an orphan allotetraploid crop.</title>
        <authorList>
            <person name="Hatakeyama M."/>
            <person name="Aluri S."/>
            <person name="Balachadran M.T."/>
            <person name="Sivarajan S.R."/>
            <person name="Patrignani A."/>
            <person name="Gruter S."/>
            <person name="Poveda L."/>
            <person name="Shimizu-Inatsugi R."/>
            <person name="Baeten J."/>
            <person name="Francoijs K.J."/>
            <person name="Nataraja K.N."/>
            <person name="Reddy Y.A.N."/>
            <person name="Phadnis S."/>
            <person name="Ravikumar R.L."/>
            <person name="Schlapbach R."/>
            <person name="Sreeman S.M."/>
            <person name="Shimizu K.K."/>
        </authorList>
    </citation>
    <scope>NUCLEOTIDE SEQUENCE</scope>
</reference>
<name>A0AAV5F7T4_ELECO</name>
<dbReference type="PANTHER" id="PTHR32166:SF81">
    <property type="entry name" value="OS06G0658400 PROTEIN"/>
    <property type="match status" value="1"/>
</dbReference>
<dbReference type="GO" id="GO:0046983">
    <property type="term" value="F:protein dimerization activity"/>
    <property type="evidence" value="ECO:0007669"/>
    <property type="project" value="InterPro"/>
</dbReference>
<accession>A0AAV5F7T4</accession>
<evidence type="ECO:0000313" key="4">
    <source>
        <dbReference type="Proteomes" id="UP001054889"/>
    </source>
</evidence>
<gene>
    <name evidence="3" type="primary">gb19077</name>
    <name evidence="3" type="ORF">PR202_gb19077</name>
</gene>
<dbReference type="SUPFAM" id="SSF53098">
    <property type="entry name" value="Ribonuclease H-like"/>
    <property type="match status" value="2"/>
</dbReference>
<dbReference type="InterPro" id="IPR007021">
    <property type="entry name" value="DUF659"/>
</dbReference>
<dbReference type="AlphaFoldDB" id="A0AAV5F7T4"/>
<dbReference type="Pfam" id="PF04937">
    <property type="entry name" value="DUF659"/>
    <property type="match status" value="1"/>
</dbReference>
<protein>
    <recommendedName>
        <fullName evidence="5">DUF659 domain-containing protein</fullName>
    </recommendedName>
</protein>
<evidence type="ECO:0000313" key="3">
    <source>
        <dbReference type="EMBL" id="GJN30743.1"/>
    </source>
</evidence>
<reference evidence="3" key="2">
    <citation type="submission" date="2021-12" db="EMBL/GenBank/DDBJ databases">
        <title>Resequencing data analysis of finger millet.</title>
        <authorList>
            <person name="Hatakeyama M."/>
            <person name="Aluri S."/>
            <person name="Balachadran M.T."/>
            <person name="Sivarajan S.R."/>
            <person name="Poveda L."/>
            <person name="Shimizu-Inatsugi R."/>
            <person name="Schlapbach R."/>
            <person name="Sreeman S.M."/>
            <person name="Shimizu K.K."/>
        </authorList>
    </citation>
    <scope>NUCLEOTIDE SEQUENCE</scope>
</reference>
<sequence>MKSKEYIADLLIQVIETIGPKNVVQVITDNAANYKAAGLIVEAKYSNIFWTPCVVHTLNLALKNICAPKNNENQNMELQFISDAAGDALQIKNYIMNHGMRLSMFNEFSKLKFLAIADTRFASVIVMLKRFLLLKDSLVRMWWGTYGARTPELKELAFKLLGQPASSSCCERNWSTYGFIHSLRRNKLTPERAENLVYVHNNLRLLSRCTDDYLTGLSKMWDVGVDEHETFDGISVLQGAELTLDEPEFEVMMIEDEAASAE</sequence>